<accession>A0A448X780</accession>
<proteinExistence type="predicted"/>
<keyword evidence="3" id="KW-1185">Reference proteome</keyword>
<evidence type="ECO:0000256" key="1">
    <source>
        <dbReference type="SAM" id="MobiDB-lite"/>
    </source>
</evidence>
<feature type="compositionally biased region" description="Polar residues" evidence="1">
    <location>
        <begin position="23"/>
        <end position="35"/>
    </location>
</feature>
<comment type="caution">
    <text evidence="2">The sequence shown here is derived from an EMBL/GenBank/DDBJ whole genome shotgun (WGS) entry which is preliminary data.</text>
</comment>
<dbReference type="Proteomes" id="UP000784294">
    <property type="component" value="Unassembled WGS sequence"/>
</dbReference>
<feature type="compositionally biased region" description="Basic and acidic residues" evidence="1">
    <location>
        <begin position="1"/>
        <end position="22"/>
    </location>
</feature>
<name>A0A448X780_9PLAT</name>
<reference evidence="2" key="1">
    <citation type="submission" date="2018-11" db="EMBL/GenBank/DDBJ databases">
        <authorList>
            <consortium name="Pathogen Informatics"/>
        </authorList>
    </citation>
    <scope>NUCLEOTIDE SEQUENCE</scope>
</reference>
<dbReference type="AlphaFoldDB" id="A0A448X780"/>
<organism evidence="2 3">
    <name type="scientific">Protopolystoma xenopodis</name>
    <dbReference type="NCBI Taxonomy" id="117903"/>
    <lineage>
        <taxon>Eukaryota</taxon>
        <taxon>Metazoa</taxon>
        <taxon>Spiralia</taxon>
        <taxon>Lophotrochozoa</taxon>
        <taxon>Platyhelminthes</taxon>
        <taxon>Monogenea</taxon>
        <taxon>Polyopisthocotylea</taxon>
        <taxon>Polystomatidea</taxon>
        <taxon>Polystomatidae</taxon>
        <taxon>Protopolystoma</taxon>
    </lineage>
</organism>
<dbReference type="EMBL" id="CAAALY010106371">
    <property type="protein sequence ID" value="VEL29803.1"/>
    <property type="molecule type" value="Genomic_DNA"/>
</dbReference>
<protein>
    <submittedName>
        <fullName evidence="2">Uncharacterized protein</fullName>
    </submittedName>
</protein>
<gene>
    <name evidence="2" type="ORF">PXEA_LOCUS23243</name>
</gene>
<feature type="region of interest" description="Disordered" evidence="1">
    <location>
        <begin position="1"/>
        <end position="81"/>
    </location>
</feature>
<sequence>MGRHFDPEDSNCDREATAKQEMDTGSNQESVSMLTTVARREVTGDDASPSLRLASVSPMPRRRSMKTSSAGTEEARLPVEEGAHSVFTIPKVSERISKAAQPFGRRDGEVS</sequence>
<evidence type="ECO:0000313" key="3">
    <source>
        <dbReference type="Proteomes" id="UP000784294"/>
    </source>
</evidence>
<evidence type="ECO:0000313" key="2">
    <source>
        <dbReference type="EMBL" id="VEL29803.1"/>
    </source>
</evidence>